<protein>
    <submittedName>
        <fullName evidence="1">Uncharacterized protein</fullName>
    </submittedName>
</protein>
<gene>
    <name evidence="1" type="ORF">LCGC14_2915610</name>
</gene>
<sequence>KLVLDHLEKLEEMRWKAKQGEITFTWRAPSKEDPNPDGE</sequence>
<comment type="caution">
    <text evidence="1">The sequence shown here is derived from an EMBL/GenBank/DDBJ whole genome shotgun (WGS) entry which is preliminary data.</text>
</comment>
<feature type="non-terminal residue" evidence="1">
    <location>
        <position position="1"/>
    </location>
</feature>
<name>A0A0F8XQD4_9ZZZZ</name>
<dbReference type="AlphaFoldDB" id="A0A0F8XQD4"/>
<reference evidence="1" key="1">
    <citation type="journal article" date="2015" name="Nature">
        <title>Complex archaea that bridge the gap between prokaryotes and eukaryotes.</title>
        <authorList>
            <person name="Spang A."/>
            <person name="Saw J.H."/>
            <person name="Jorgensen S.L."/>
            <person name="Zaremba-Niedzwiedzka K."/>
            <person name="Martijn J."/>
            <person name="Lind A.E."/>
            <person name="van Eijk R."/>
            <person name="Schleper C."/>
            <person name="Guy L."/>
            <person name="Ettema T.J."/>
        </authorList>
    </citation>
    <scope>NUCLEOTIDE SEQUENCE</scope>
</reference>
<accession>A0A0F8XQD4</accession>
<proteinExistence type="predicted"/>
<organism evidence="1">
    <name type="scientific">marine sediment metagenome</name>
    <dbReference type="NCBI Taxonomy" id="412755"/>
    <lineage>
        <taxon>unclassified sequences</taxon>
        <taxon>metagenomes</taxon>
        <taxon>ecological metagenomes</taxon>
    </lineage>
</organism>
<dbReference type="EMBL" id="LAZR01057814">
    <property type="protein sequence ID" value="KKK71267.1"/>
    <property type="molecule type" value="Genomic_DNA"/>
</dbReference>
<evidence type="ECO:0000313" key="1">
    <source>
        <dbReference type="EMBL" id="KKK71267.1"/>
    </source>
</evidence>